<evidence type="ECO:0000313" key="6">
    <source>
        <dbReference type="Proteomes" id="UP001151287"/>
    </source>
</evidence>
<evidence type="ECO:0000256" key="2">
    <source>
        <dbReference type="SAM" id="MobiDB-lite"/>
    </source>
</evidence>
<keyword evidence="1" id="KW-0067">ATP-binding</keyword>
<feature type="domain" description="DNA helicase Pif1-like DEAD-box helicase" evidence="3">
    <location>
        <begin position="294"/>
        <end position="351"/>
    </location>
</feature>
<evidence type="ECO:0000259" key="3">
    <source>
        <dbReference type="Pfam" id="PF05970"/>
    </source>
</evidence>
<evidence type="ECO:0000256" key="1">
    <source>
        <dbReference type="RuleBase" id="RU363044"/>
    </source>
</evidence>
<evidence type="ECO:0000259" key="4">
    <source>
        <dbReference type="Pfam" id="PF21530"/>
    </source>
</evidence>
<dbReference type="Proteomes" id="UP001151287">
    <property type="component" value="Unassembled WGS sequence"/>
</dbReference>
<proteinExistence type="inferred from homology"/>
<feature type="region of interest" description="Disordered" evidence="2">
    <location>
        <begin position="1"/>
        <end position="20"/>
    </location>
</feature>
<dbReference type="AlphaFoldDB" id="A0A9Q0C7I3"/>
<dbReference type="Pfam" id="PF21530">
    <property type="entry name" value="Pif1_2B_dom"/>
    <property type="match status" value="1"/>
</dbReference>
<dbReference type="InterPro" id="IPR010285">
    <property type="entry name" value="DNA_helicase_pif1-like_DEAD"/>
</dbReference>
<keyword evidence="1" id="KW-0347">Helicase</keyword>
<evidence type="ECO:0000313" key="5">
    <source>
        <dbReference type="EMBL" id="KAJ1688579.1"/>
    </source>
</evidence>
<feature type="domain" description="DNA helicase Pif1-like DEAD-box helicase" evidence="3">
    <location>
        <begin position="352"/>
        <end position="401"/>
    </location>
</feature>
<comment type="catalytic activity">
    <reaction evidence="1">
        <text>ATP + H2O = ADP + phosphate + H(+)</text>
        <dbReference type="Rhea" id="RHEA:13065"/>
        <dbReference type="ChEBI" id="CHEBI:15377"/>
        <dbReference type="ChEBI" id="CHEBI:15378"/>
        <dbReference type="ChEBI" id="CHEBI:30616"/>
        <dbReference type="ChEBI" id="CHEBI:43474"/>
        <dbReference type="ChEBI" id="CHEBI:456216"/>
        <dbReference type="EC" id="5.6.2.3"/>
    </reaction>
</comment>
<dbReference type="PANTHER" id="PTHR10492:SF90">
    <property type="entry name" value="ATP-DEPENDENT DNA HELICASE"/>
    <property type="match status" value="1"/>
</dbReference>
<dbReference type="GO" id="GO:0006281">
    <property type="term" value="P:DNA repair"/>
    <property type="evidence" value="ECO:0007669"/>
    <property type="project" value="UniProtKB-KW"/>
</dbReference>
<organism evidence="5 6">
    <name type="scientific">Rhynchospora breviuscula</name>
    <dbReference type="NCBI Taxonomy" id="2022672"/>
    <lineage>
        <taxon>Eukaryota</taxon>
        <taxon>Viridiplantae</taxon>
        <taxon>Streptophyta</taxon>
        <taxon>Embryophyta</taxon>
        <taxon>Tracheophyta</taxon>
        <taxon>Spermatophyta</taxon>
        <taxon>Magnoliopsida</taxon>
        <taxon>Liliopsida</taxon>
        <taxon>Poales</taxon>
        <taxon>Cyperaceae</taxon>
        <taxon>Cyperoideae</taxon>
        <taxon>Rhynchosporeae</taxon>
        <taxon>Rhynchospora</taxon>
    </lineage>
</organism>
<keyword evidence="1" id="KW-0378">Hydrolase</keyword>
<dbReference type="GO" id="GO:0006310">
    <property type="term" value="P:DNA recombination"/>
    <property type="evidence" value="ECO:0007669"/>
    <property type="project" value="UniProtKB-KW"/>
</dbReference>
<dbReference type="GO" id="GO:0016787">
    <property type="term" value="F:hydrolase activity"/>
    <property type="evidence" value="ECO:0007669"/>
    <property type="project" value="UniProtKB-KW"/>
</dbReference>
<feature type="domain" description="DNA helicase Pif1-like 2B" evidence="4">
    <location>
        <begin position="507"/>
        <end position="552"/>
    </location>
</feature>
<keyword evidence="6" id="KW-1185">Reference proteome</keyword>
<name>A0A9Q0C7I3_9POAL</name>
<dbReference type="InterPro" id="IPR049163">
    <property type="entry name" value="Pif1-like_2B_dom"/>
</dbReference>
<comment type="cofactor">
    <cofactor evidence="1">
        <name>Mg(2+)</name>
        <dbReference type="ChEBI" id="CHEBI:18420"/>
    </cofactor>
</comment>
<keyword evidence="1" id="KW-0234">DNA repair</keyword>
<keyword evidence="1" id="KW-0233">DNA recombination</keyword>
<feature type="compositionally biased region" description="Low complexity" evidence="2">
    <location>
        <begin position="10"/>
        <end position="20"/>
    </location>
</feature>
<dbReference type="Gene3D" id="3.40.50.300">
    <property type="entry name" value="P-loop containing nucleotide triphosphate hydrolases"/>
    <property type="match status" value="1"/>
</dbReference>
<dbReference type="GO" id="GO:0000723">
    <property type="term" value="P:telomere maintenance"/>
    <property type="evidence" value="ECO:0007669"/>
    <property type="project" value="InterPro"/>
</dbReference>
<keyword evidence="1" id="KW-0227">DNA damage</keyword>
<comment type="caution">
    <text evidence="5">The sequence shown here is derived from an EMBL/GenBank/DDBJ whole genome shotgun (WGS) entry which is preliminary data.</text>
</comment>
<dbReference type="SUPFAM" id="SSF52540">
    <property type="entry name" value="P-loop containing nucleoside triphosphate hydrolases"/>
    <property type="match status" value="2"/>
</dbReference>
<dbReference type="OrthoDB" id="1929541at2759"/>
<gene>
    <name evidence="5" type="ORF">LUZ63_019969</name>
</gene>
<dbReference type="GO" id="GO:0005524">
    <property type="term" value="F:ATP binding"/>
    <property type="evidence" value="ECO:0007669"/>
    <property type="project" value="UniProtKB-KW"/>
</dbReference>
<dbReference type="GO" id="GO:0043139">
    <property type="term" value="F:5'-3' DNA helicase activity"/>
    <property type="evidence" value="ECO:0007669"/>
    <property type="project" value="UniProtKB-EC"/>
</dbReference>
<dbReference type="EC" id="5.6.2.3" evidence="1"/>
<accession>A0A9Q0C7I3</accession>
<sequence length="598" mass="67588">MVSIFRASDQSQSGQQSQGSQETVIDEVFDYLDCRYLTALEAIWRLFQYNIHYSHPTVERLPIDLPFENNIVFRDSQPLSEIASNPASRRTKLTAWFDLNASDPAAKLLTYPEPTAGDLYYERMLLNSVCGATSFDELQTVNGVMYQTYKEACNAVGMLDDNSEWLHTMQEATASASCDQLRTMFVDILLYSDVADAKELWESCWSYMGDDIIQNMRSAHCNDQLTINTDSLKDYILHKLGDILFLRGYSLQYVNLPTPVLNRPTGFANRLLTEQYSYNIADLRMQVPHLLYGLNTEQKTVLDDVVQSVHSRHSELFFVYGHGGTGKTFVWQAITAVLRSEGRVVLTVASSASIANSYLWSSCRLLKLNVNMRLLIYNGRLSDRAAIAEFADWLLSVGDGSALAIPLYNSNEADWIRIPDRFLVDHGDDKQQAIIAAVYADLHANFHNDDYLRVRAIVTPKNDAENSLNDAILTHIPGEQFDYLSHDTVQGADNISEDLQTMYPTDILNSITTGSLPCHKLSLKVGVPVKLLRNMDQSKGLCNGTRLVITRLGVRIMHARIITGSGSGTTVQIPRIVFLHEDERLPFIFMLYLNFYWF</sequence>
<keyword evidence="1" id="KW-0547">Nucleotide-binding</keyword>
<comment type="similarity">
    <text evidence="1">Belongs to the helicase family.</text>
</comment>
<protein>
    <recommendedName>
        <fullName evidence="1">ATP-dependent DNA helicase</fullName>
        <ecNumber evidence="1">5.6.2.3</ecNumber>
    </recommendedName>
</protein>
<dbReference type="EMBL" id="JAMQYH010000005">
    <property type="protein sequence ID" value="KAJ1688579.1"/>
    <property type="molecule type" value="Genomic_DNA"/>
</dbReference>
<dbReference type="InterPro" id="IPR027417">
    <property type="entry name" value="P-loop_NTPase"/>
</dbReference>
<dbReference type="PANTHER" id="PTHR10492">
    <property type="match status" value="1"/>
</dbReference>
<dbReference type="Pfam" id="PF05970">
    <property type="entry name" value="PIF1"/>
    <property type="match status" value="2"/>
</dbReference>
<reference evidence="5" key="1">
    <citation type="journal article" date="2022" name="Cell">
        <title>Repeat-based holocentromeres influence genome architecture and karyotype evolution.</title>
        <authorList>
            <person name="Hofstatter P.G."/>
            <person name="Thangavel G."/>
            <person name="Lux T."/>
            <person name="Neumann P."/>
            <person name="Vondrak T."/>
            <person name="Novak P."/>
            <person name="Zhang M."/>
            <person name="Costa L."/>
            <person name="Castellani M."/>
            <person name="Scott A."/>
            <person name="Toegelov H."/>
            <person name="Fuchs J."/>
            <person name="Mata-Sucre Y."/>
            <person name="Dias Y."/>
            <person name="Vanzela A.L.L."/>
            <person name="Huettel B."/>
            <person name="Almeida C.C.S."/>
            <person name="Simkova H."/>
            <person name="Souza G."/>
            <person name="Pedrosa-Harand A."/>
            <person name="Macas J."/>
            <person name="Mayer K.F.X."/>
            <person name="Houben A."/>
            <person name="Marques A."/>
        </authorList>
    </citation>
    <scope>NUCLEOTIDE SEQUENCE</scope>
    <source>
        <strain evidence="5">RhyBre1mFocal</strain>
    </source>
</reference>